<dbReference type="EMBL" id="JARKIF010000014">
    <property type="protein sequence ID" value="KAJ7623500.1"/>
    <property type="molecule type" value="Genomic_DNA"/>
</dbReference>
<proteinExistence type="predicted"/>
<dbReference type="SUPFAM" id="SSF52047">
    <property type="entry name" value="RNI-like"/>
    <property type="match status" value="1"/>
</dbReference>
<evidence type="ECO:0000313" key="3">
    <source>
        <dbReference type="Proteomes" id="UP001221142"/>
    </source>
</evidence>
<sequence>MSIAGTQDYQKQSSIVRRADGSLSFANVTRLALVLPPELTSAIFAFCLPESEFVEPDPSAAPLLLLRVCRRWRDIALSTPALWASLHINLEWFYGCKAVDVLFCDWISRSGRMPLSIKIFDDYGVAEGTSLDESQLERVLRMLGRHSAQWQNIRFSVYAEHLLCLFPVDGKFPRLRNFSVESTGDTYVGWKPLPGYPPRILRDAHTLREINLAVVPWPDLQFPWQSLEVYTADNMSMFDCLNVLRDGISIMRCSFSLMPRLPQKITPLPPITSLRDLTLIEAMCDSAARHCLMPILENLTLPSLKHLALKFQSPSSDLRLIETAPFVSFVTRSSLQLESLTVCLMPASDRDFLRCLESVPSLINLQLQLDDHTSAFLNRLTSDSRFLPGLKTLHVANFSTSEFNAPYSEEMLAMMSSRWNPPEGSSKLEVFRFTHGGTQVLTTALESHSTYSSLQAEGMELVFEGFDSWVSRPESWWMDDD</sequence>
<evidence type="ECO:0000259" key="1">
    <source>
        <dbReference type="Pfam" id="PF12937"/>
    </source>
</evidence>
<organism evidence="2 3">
    <name type="scientific">Roridomyces roridus</name>
    <dbReference type="NCBI Taxonomy" id="1738132"/>
    <lineage>
        <taxon>Eukaryota</taxon>
        <taxon>Fungi</taxon>
        <taxon>Dikarya</taxon>
        <taxon>Basidiomycota</taxon>
        <taxon>Agaricomycotina</taxon>
        <taxon>Agaricomycetes</taxon>
        <taxon>Agaricomycetidae</taxon>
        <taxon>Agaricales</taxon>
        <taxon>Marasmiineae</taxon>
        <taxon>Mycenaceae</taxon>
        <taxon>Roridomyces</taxon>
    </lineage>
</organism>
<dbReference type="Proteomes" id="UP001221142">
    <property type="component" value="Unassembled WGS sequence"/>
</dbReference>
<gene>
    <name evidence="2" type="ORF">FB45DRAFT_837762</name>
</gene>
<comment type="caution">
    <text evidence="2">The sequence shown here is derived from an EMBL/GenBank/DDBJ whole genome shotgun (WGS) entry which is preliminary data.</text>
</comment>
<protein>
    <recommendedName>
        <fullName evidence="1">F-box domain-containing protein</fullName>
    </recommendedName>
</protein>
<dbReference type="Gene3D" id="1.20.1280.50">
    <property type="match status" value="1"/>
</dbReference>
<name>A0AAD7BK19_9AGAR</name>
<evidence type="ECO:0000313" key="2">
    <source>
        <dbReference type="EMBL" id="KAJ7623500.1"/>
    </source>
</evidence>
<dbReference type="AlphaFoldDB" id="A0AAD7BK19"/>
<dbReference type="InterPro" id="IPR001810">
    <property type="entry name" value="F-box_dom"/>
</dbReference>
<keyword evidence="3" id="KW-1185">Reference proteome</keyword>
<accession>A0AAD7BK19</accession>
<feature type="domain" description="F-box" evidence="1">
    <location>
        <begin position="34"/>
        <end position="88"/>
    </location>
</feature>
<reference evidence="2" key="1">
    <citation type="submission" date="2023-03" db="EMBL/GenBank/DDBJ databases">
        <title>Massive genome expansion in bonnet fungi (Mycena s.s.) driven by repeated elements and novel gene families across ecological guilds.</title>
        <authorList>
            <consortium name="Lawrence Berkeley National Laboratory"/>
            <person name="Harder C.B."/>
            <person name="Miyauchi S."/>
            <person name="Viragh M."/>
            <person name="Kuo A."/>
            <person name="Thoen E."/>
            <person name="Andreopoulos B."/>
            <person name="Lu D."/>
            <person name="Skrede I."/>
            <person name="Drula E."/>
            <person name="Henrissat B."/>
            <person name="Morin E."/>
            <person name="Kohler A."/>
            <person name="Barry K."/>
            <person name="LaButti K."/>
            <person name="Morin E."/>
            <person name="Salamov A."/>
            <person name="Lipzen A."/>
            <person name="Mereny Z."/>
            <person name="Hegedus B."/>
            <person name="Baldrian P."/>
            <person name="Stursova M."/>
            <person name="Weitz H."/>
            <person name="Taylor A."/>
            <person name="Grigoriev I.V."/>
            <person name="Nagy L.G."/>
            <person name="Martin F."/>
            <person name="Kauserud H."/>
        </authorList>
    </citation>
    <scope>NUCLEOTIDE SEQUENCE</scope>
    <source>
        <strain evidence="2">9284</strain>
    </source>
</reference>
<dbReference type="Pfam" id="PF12937">
    <property type="entry name" value="F-box-like"/>
    <property type="match status" value="1"/>
</dbReference>